<dbReference type="STRING" id="1618207.UM93_09745"/>
<evidence type="ECO:0000256" key="1">
    <source>
        <dbReference type="ARBA" id="ARBA00004651"/>
    </source>
</evidence>
<keyword evidence="3" id="KW-1003">Cell membrane</keyword>
<dbReference type="InterPro" id="IPR011701">
    <property type="entry name" value="MFS"/>
</dbReference>
<accession>A0A0D4BZI2</accession>
<dbReference type="Pfam" id="PF07690">
    <property type="entry name" value="MFS_1"/>
    <property type="match status" value="1"/>
</dbReference>
<keyword evidence="6 7" id="KW-0472">Membrane</keyword>
<sequence>MNSPTSTPRQQLQDAVSSAPQLPASYCTLVVLSAIFLTLAASGAPSPLYVEYQHEWGFSPTILTTVYATYAAGVVVSLLLLGGVSDRLGRKPAILISFGLVLFSLLIFFFAPSVEWLYIARAVQGLATGVFTATATALLTDVEPQHAAGHAATYNSAVQSTGIAMGALLACLGLALQTFPLQFPYAVLLIIGVLNLLALFGVRETVQNPQRLQWRFLVKVQKLALPAAARPEFATAVLVVVVAWSVAGIYLSLGGTISKQLFNSSSVWLPGLMVLLLQGFGGLISLLFRKVSTHRATILALLALLIGLVIVVIGVGNASTPAFLIGNLVTGAGFGIGFMSSTRRISASAPSEQRGEVMAAYFISAYLAISVPTIIAAKVSEVFGLSATFSWLCLVLMALAAVTLIRVIMRGKLTRS</sequence>
<feature type="transmembrane region" description="Helical" evidence="7">
    <location>
        <begin position="152"/>
        <end position="176"/>
    </location>
</feature>
<feature type="transmembrane region" description="Helical" evidence="7">
    <location>
        <begin position="267"/>
        <end position="289"/>
    </location>
</feature>
<dbReference type="InterPro" id="IPR005829">
    <property type="entry name" value="Sugar_transporter_CS"/>
</dbReference>
<dbReference type="InterPro" id="IPR036259">
    <property type="entry name" value="MFS_trans_sf"/>
</dbReference>
<reference evidence="9 10" key="1">
    <citation type="journal article" date="2015" name="Genome Announc.">
        <title>Complete Genome Sequencing of Protease-Producing Novel Arthrobacter sp. Strain IHBB 11108 Using PacBio Single-Molecule Real-Time Sequencing Technology.</title>
        <authorList>
            <person name="Kiran S."/>
            <person name="Swarnkar M.K."/>
            <person name="Pal M."/>
            <person name="Thakur R."/>
            <person name="Tewari R."/>
            <person name="Singh A.K."/>
            <person name="Gulati A."/>
        </authorList>
    </citation>
    <scope>NUCLEOTIDE SEQUENCE [LARGE SCALE GENOMIC DNA]</scope>
    <source>
        <strain evidence="9 10">IHBB 11108</strain>
    </source>
</reference>
<dbReference type="GO" id="GO:0022857">
    <property type="term" value="F:transmembrane transporter activity"/>
    <property type="evidence" value="ECO:0007669"/>
    <property type="project" value="InterPro"/>
</dbReference>
<evidence type="ECO:0000256" key="4">
    <source>
        <dbReference type="ARBA" id="ARBA00022692"/>
    </source>
</evidence>
<keyword evidence="10" id="KW-1185">Reference proteome</keyword>
<feature type="transmembrane region" description="Helical" evidence="7">
    <location>
        <begin position="296"/>
        <end position="316"/>
    </location>
</feature>
<feature type="transmembrane region" description="Helical" evidence="7">
    <location>
        <begin position="359"/>
        <end position="377"/>
    </location>
</feature>
<keyword evidence="5 7" id="KW-1133">Transmembrane helix</keyword>
<dbReference type="Gene3D" id="1.20.1250.20">
    <property type="entry name" value="MFS general substrate transporter like domains"/>
    <property type="match status" value="1"/>
</dbReference>
<feature type="domain" description="Major facilitator superfamily (MFS) profile" evidence="8">
    <location>
        <begin position="27"/>
        <end position="415"/>
    </location>
</feature>
<evidence type="ECO:0000313" key="9">
    <source>
        <dbReference type="EMBL" id="AJT41724.1"/>
    </source>
</evidence>
<dbReference type="HOGENOM" id="CLU_038683_1_1_11"/>
<dbReference type="PROSITE" id="PS00216">
    <property type="entry name" value="SUGAR_TRANSPORT_1"/>
    <property type="match status" value="1"/>
</dbReference>
<evidence type="ECO:0000256" key="2">
    <source>
        <dbReference type="ARBA" id="ARBA00022448"/>
    </source>
</evidence>
<dbReference type="RefSeq" id="WP_045075279.1">
    <property type="nucleotide sequence ID" value="NZ_CP011005.1"/>
</dbReference>
<feature type="transmembrane region" description="Helical" evidence="7">
    <location>
        <begin position="61"/>
        <end position="81"/>
    </location>
</feature>
<dbReference type="GO" id="GO:0005886">
    <property type="term" value="C:plasma membrane"/>
    <property type="evidence" value="ECO:0007669"/>
    <property type="project" value="UniProtKB-SubCell"/>
</dbReference>
<gene>
    <name evidence="9" type="ORF">UM93_09745</name>
</gene>
<feature type="transmembrane region" description="Helical" evidence="7">
    <location>
        <begin position="118"/>
        <end position="140"/>
    </location>
</feature>
<evidence type="ECO:0000256" key="7">
    <source>
        <dbReference type="SAM" id="Phobius"/>
    </source>
</evidence>
<dbReference type="PANTHER" id="PTHR23517:SF13">
    <property type="entry name" value="MAJOR FACILITATOR SUPERFAMILY MFS_1"/>
    <property type="match status" value="1"/>
</dbReference>
<name>A0A0D4BZI2_9MICC</name>
<dbReference type="Proteomes" id="UP000061839">
    <property type="component" value="Chromosome"/>
</dbReference>
<evidence type="ECO:0000313" key="10">
    <source>
        <dbReference type="Proteomes" id="UP000061839"/>
    </source>
</evidence>
<protein>
    <recommendedName>
        <fullName evidence="8">Major facilitator superfamily (MFS) profile domain-containing protein</fullName>
    </recommendedName>
</protein>
<dbReference type="AlphaFoldDB" id="A0A0D4BZI2"/>
<evidence type="ECO:0000256" key="6">
    <source>
        <dbReference type="ARBA" id="ARBA00023136"/>
    </source>
</evidence>
<comment type="subcellular location">
    <subcellularLocation>
        <location evidence="1">Cell membrane</location>
        <topology evidence="1">Multi-pass membrane protein</topology>
    </subcellularLocation>
</comment>
<dbReference type="PANTHER" id="PTHR23517">
    <property type="entry name" value="RESISTANCE PROTEIN MDTM, PUTATIVE-RELATED-RELATED"/>
    <property type="match status" value="1"/>
</dbReference>
<feature type="transmembrane region" description="Helical" evidence="7">
    <location>
        <begin position="21"/>
        <end position="41"/>
    </location>
</feature>
<dbReference type="OrthoDB" id="3177957at2"/>
<evidence type="ECO:0000259" key="8">
    <source>
        <dbReference type="PROSITE" id="PS50850"/>
    </source>
</evidence>
<dbReference type="KEGG" id="ari:UM93_09745"/>
<feature type="transmembrane region" description="Helical" evidence="7">
    <location>
        <begin position="223"/>
        <end position="247"/>
    </location>
</feature>
<feature type="transmembrane region" description="Helical" evidence="7">
    <location>
        <begin position="322"/>
        <end position="339"/>
    </location>
</feature>
<feature type="transmembrane region" description="Helical" evidence="7">
    <location>
        <begin position="93"/>
        <end position="112"/>
    </location>
</feature>
<evidence type="ECO:0000256" key="5">
    <source>
        <dbReference type="ARBA" id="ARBA00022989"/>
    </source>
</evidence>
<dbReference type="PATRIC" id="fig|1618207.4.peg.1973"/>
<dbReference type="EMBL" id="CP011005">
    <property type="protein sequence ID" value="AJT41724.1"/>
    <property type="molecule type" value="Genomic_DNA"/>
</dbReference>
<dbReference type="SUPFAM" id="SSF103473">
    <property type="entry name" value="MFS general substrate transporter"/>
    <property type="match status" value="1"/>
</dbReference>
<keyword evidence="2" id="KW-0813">Transport</keyword>
<feature type="transmembrane region" description="Helical" evidence="7">
    <location>
        <begin position="389"/>
        <end position="409"/>
    </location>
</feature>
<organism evidence="9 10">
    <name type="scientific">Psychromicrobium lacuslunae</name>
    <dbReference type="NCBI Taxonomy" id="1618207"/>
    <lineage>
        <taxon>Bacteria</taxon>
        <taxon>Bacillati</taxon>
        <taxon>Actinomycetota</taxon>
        <taxon>Actinomycetes</taxon>
        <taxon>Micrococcales</taxon>
        <taxon>Micrococcaceae</taxon>
        <taxon>Psychromicrobium</taxon>
    </lineage>
</organism>
<proteinExistence type="predicted"/>
<evidence type="ECO:0000256" key="3">
    <source>
        <dbReference type="ARBA" id="ARBA00022475"/>
    </source>
</evidence>
<dbReference type="InterPro" id="IPR050171">
    <property type="entry name" value="MFS_Transporters"/>
</dbReference>
<feature type="transmembrane region" description="Helical" evidence="7">
    <location>
        <begin position="182"/>
        <end position="202"/>
    </location>
</feature>
<keyword evidence="4 7" id="KW-0812">Transmembrane</keyword>
<dbReference type="PROSITE" id="PS50850">
    <property type="entry name" value="MFS"/>
    <property type="match status" value="1"/>
</dbReference>
<dbReference type="InterPro" id="IPR020846">
    <property type="entry name" value="MFS_dom"/>
</dbReference>